<evidence type="ECO:0000313" key="2">
    <source>
        <dbReference type="Proteomes" id="UP000356253"/>
    </source>
</evidence>
<keyword evidence="2" id="KW-1185">Reference proteome</keyword>
<dbReference type="Proteomes" id="UP000356253">
    <property type="component" value="Unassembled WGS sequence"/>
</dbReference>
<comment type="caution">
    <text evidence="1">The sequence shown here is derived from an EMBL/GenBank/DDBJ whole genome shotgun (WGS) entry which is preliminary data.</text>
</comment>
<gene>
    <name evidence="1" type="ORF">FVB9532_01531</name>
</gene>
<sequence>MAKKFDRPKHKQESLINKAKKSIKVDHNDFISFSFKYFDEHHKKFHLNEKELDYFLILLNRLKDISTFKLQDFYSNRGKTLRCHPIDWDDTTEECFNLKNEEQLVETPYQFGLSANEYGRVHGFLIDSTFFIRWFDPDHKLYSKD</sequence>
<dbReference type="EMBL" id="CABVMM010000005">
    <property type="protein sequence ID" value="VVV00265.1"/>
    <property type="molecule type" value="Genomic_DNA"/>
</dbReference>
<reference evidence="1" key="1">
    <citation type="submission" date="2019-09" db="EMBL/GenBank/DDBJ databases">
        <authorList>
            <person name="Rodrigo-Torres L."/>
            <person name="Arahal R. D."/>
            <person name="Lucena T."/>
        </authorList>
    </citation>
    <scope>NUCLEOTIDE SEQUENCE</scope>
    <source>
        <strain evidence="1">ISS653</strain>
    </source>
</reference>
<name>A0AC61Y7U8_9FLAO</name>
<proteinExistence type="predicted"/>
<evidence type="ECO:0000313" key="1">
    <source>
        <dbReference type="EMBL" id="VVV00265.1"/>
    </source>
</evidence>
<accession>A0AC61Y7U8</accession>
<organism evidence="1 2">
    <name type="scientific">Mesonia oceanica</name>
    <dbReference type="NCBI Taxonomy" id="2687242"/>
    <lineage>
        <taxon>Bacteria</taxon>
        <taxon>Pseudomonadati</taxon>
        <taxon>Bacteroidota</taxon>
        <taxon>Flavobacteriia</taxon>
        <taxon>Flavobacteriales</taxon>
        <taxon>Flavobacteriaceae</taxon>
        <taxon>Mesonia</taxon>
    </lineage>
</organism>
<protein>
    <submittedName>
        <fullName evidence="1">Uncharacterized protein</fullName>
    </submittedName>
</protein>